<comment type="caution">
    <text evidence="1">The sequence shown here is derived from an EMBL/GenBank/DDBJ whole genome shotgun (WGS) entry which is preliminary data.</text>
</comment>
<sequence>EKKELKEFITKLWKRVPPKEPEKPVLVEVSKEEFENLKQEIESQKAGNKNIEG</sequence>
<evidence type="ECO:0000313" key="1">
    <source>
        <dbReference type="EMBL" id="GAI02309.1"/>
    </source>
</evidence>
<protein>
    <submittedName>
        <fullName evidence="1">Uncharacterized protein</fullName>
    </submittedName>
</protein>
<reference evidence="1" key="1">
    <citation type="journal article" date="2014" name="Front. Microbiol.">
        <title>High frequency of phylogenetically diverse reductive dehalogenase-homologous genes in deep subseafloor sedimentary metagenomes.</title>
        <authorList>
            <person name="Kawai M."/>
            <person name="Futagami T."/>
            <person name="Toyoda A."/>
            <person name="Takaki Y."/>
            <person name="Nishi S."/>
            <person name="Hori S."/>
            <person name="Arai W."/>
            <person name="Tsubouchi T."/>
            <person name="Morono Y."/>
            <person name="Uchiyama I."/>
            <person name="Ito T."/>
            <person name="Fujiyama A."/>
            <person name="Inagaki F."/>
            <person name="Takami H."/>
        </authorList>
    </citation>
    <scope>NUCLEOTIDE SEQUENCE</scope>
    <source>
        <strain evidence="1">Expedition CK06-06</strain>
    </source>
</reference>
<gene>
    <name evidence="1" type="ORF">S06H3_22612</name>
</gene>
<dbReference type="EMBL" id="BARV01012119">
    <property type="protein sequence ID" value="GAI02309.1"/>
    <property type="molecule type" value="Genomic_DNA"/>
</dbReference>
<organism evidence="1">
    <name type="scientific">marine sediment metagenome</name>
    <dbReference type="NCBI Taxonomy" id="412755"/>
    <lineage>
        <taxon>unclassified sequences</taxon>
        <taxon>metagenomes</taxon>
        <taxon>ecological metagenomes</taxon>
    </lineage>
</organism>
<dbReference type="AlphaFoldDB" id="X1M7G1"/>
<name>X1M7G1_9ZZZZ</name>
<proteinExistence type="predicted"/>
<accession>X1M7G1</accession>
<feature type="non-terminal residue" evidence="1">
    <location>
        <position position="1"/>
    </location>
</feature>